<evidence type="ECO:0000313" key="7">
    <source>
        <dbReference type="Proteomes" id="UP000284579"/>
    </source>
</evidence>
<dbReference type="GO" id="GO:0046914">
    <property type="term" value="F:transition metal ion binding"/>
    <property type="evidence" value="ECO:0007669"/>
    <property type="project" value="InterPro"/>
</dbReference>
<comment type="caution">
    <text evidence="6">The sequence shown here is derived from an EMBL/GenBank/DDBJ whole genome shotgun (WGS) entry which is preliminary data.</text>
</comment>
<protein>
    <submittedName>
        <fullName evidence="6">Metal-dependent transcriptional regulator</fullName>
    </submittedName>
</protein>
<dbReference type="GO" id="GO:0003700">
    <property type="term" value="F:DNA-binding transcription factor activity"/>
    <property type="evidence" value="ECO:0007669"/>
    <property type="project" value="InterPro"/>
</dbReference>
<evidence type="ECO:0000256" key="4">
    <source>
        <dbReference type="ARBA" id="ARBA00023163"/>
    </source>
</evidence>
<dbReference type="EMBL" id="QRHO01000002">
    <property type="protein sequence ID" value="RHF85390.1"/>
    <property type="molecule type" value="Genomic_DNA"/>
</dbReference>
<keyword evidence="2" id="KW-0805">Transcription regulation</keyword>
<dbReference type="Gene3D" id="1.10.60.10">
    <property type="entry name" value="Iron dependent repressor, metal binding and dimerisation domain"/>
    <property type="match status" value="1"/>
</dbReference>
<evidence type="ECO:0000256" key="2">
    <source>
        <dbReference type="ARBA" id="ARBA00023015"/>
    </source>
</evidence>
<proteinExistence type="inferred from homology"/>
<dbReference type="SUPFAM" id="SSF46785">
    <property type="entry name" value="Winged helix' DNA-binding domain"/>
    <property type="match status" value="1"/>
</dbReference>
<gene>
    <name evidence="6" type="ORF">DW656_03270</name>
</gene>
<dbReference type="InterPro" id="IPR022689">
    <property type="entry name" value="Iron_dep_repressor"/>
</dbReference>
<keyword evidence="4" id="KW-0804">Transcription</keyword>
<name>A0A3R6GJC4_9FIRM</name>
<dbReference type="SMART" id="SM00529">
    <property type="entry name" value="HTH_DTXR"/>
    <property type="match status" value="1"/>
</dbReference>
<dbReference type="InterPro" id="IPR036388">
    <property type="entry name" value="WH-like_DNA-bd_sf"/>
</dbReference>
<dbReference type="GO" id="GO:0046983">
    <property type="term" value="F:protein dimerization activity"/>
    <property type="evidence" value="ECO:0007669"/>
    <property type="project" value="InterPro"/>
</dbReference>
<accession>A0A3R6GJC4</accession>
<dbReference type="SUPFAM" id="SSF47979">
    <property type="entry name" value="Iron-dependent repressor protein, dimerization domain"/>
    <property type="match status" value="1"/>
</dbReference>
<dbReference type="PANTHER" id="PTHR33238">
    <property type="entry name" value="IRON (METAL) DEPENDENT REPRESSOR, DTXR FAMILY"/>
    <property type="match status" value="1"/>
</dbReference>
<dbReference type="AlphaFoldDB" id="A0A3R6GJC4"/>
<dbReference type="Proteomes" id="UP000284579">
    <property type="component" value="Unassembled WGS sequence"/>
</dbReference>
<dbReference type="PANTHER" id="PTHR33238:SF7">
    <property type="entry name" value="IRON-DEPENDENT TRANSCRIPTIONAL REGULATOR"/>
    <property type="match status" value="1"/>
</dbReference>
<dbReference type="InterPro" id="IPR050536">
    <property type="entry name" value="DtxR_MntR_Metal-Reg"/>
</dbReference>
<organism evidence="6 7">
    <name type="scientific">Coprococcus comes</name>
    <dbReference type="NCBI Taxonomy" id="410072"/>
    <lineage>
        <taxon>Bacteria</taxon>
        <taxon>Bacillati</taxon>
        <taxon>Bacillota</taxon>
        <taxon>Clostridia</taxon>
        <taxon>Lachnospirales</taxon>
        <taxon>Lachnospiraceae</taxon>
        <taxon>Coprococcus</taxon>
    </lineage>
</organism>
<dbReference type="InterPro" id="IPR001367">
    <property type="entry name" value="Fe_dep_repressor"/>
</dbReference>
<evidence type="ECO:0000256" key="3">
    <source>
        <dbReference type="ARBA" id="ARBA00023125"/>
    </source>
</evidence>
<dbReference type="Pfam" id="PF02742">
    <property type="entry name" value="Fe_dep_repr_C"/>
    <property type="match status" value="1"/>
</dbReference>
<evidence type="ECO:0000256" key="1">
    <source>
        <dbReference type="ARBA" id="ARBA00007871"/>
    </source>
</evidence>
<dbReference type="Pfam" id="PF01325">
    <property type="entry name" value="Fe_dep_repress"/>
    <property type="match status" value="1"/>
</dbReference>
<keyword evidence="3" id="KW-0238">DNA-binding</keyword>
<dbReference type="InterPro" id="IPR036421">
    <property type="entry name" value="Fe_dep_repressor_sf"/>
</dbReference>
<comment type="similarity">
    <text evidence="1">Belongs to the DtxR/MntR family.</text>
</comment>
<dbReference type="PROSITE" id="PS50944">
    <property type="entry name" value="HTH_DTXR"/>
    <property type="match status" value="1"/>
</dbReference>
<dbReference type="InterPro" id="IPR036390">
    <property type="entry name" value="WH_DNA-bd_sf"/>
</dbReference>
<dbReference type="GO" id="GO:0003677">
    <property type="term" value="F:DNA binding"/>
    <property type="evidence" value="ECO:0007669"/>
    <property type="project" value="UniProtKB-KW"/>
</dbReference>
<feature type="domain" description="HTH dtxR-type" evidence="5">
    <location>
        <begin position="1"/>
        <end position="64"/>
    </location>
</feature>
<dbReference type="InterPro" id="IPR022687">
    <property type="entry name" value="HTH_DTXR"/>
</dbReference>
<evidence type="ECO:0000259" key="5">
    <source>
        <dbReference type="PROSITE" id="PS50944"/>
    </source>
</evidence>
<dbReference type="RefSeq" id="WP_118198584.1">
    <property type="nucleotide sequence ID" value="NZ_QRHO01000002.1"/>
</dbReference>
<reference evidence="6 7" key="1">
    <citation type="submission" date="2018-08" db="EMBL/GenBank/DDBJ databases">
        <title>A genome reference for cultivated species of the human gut microbiota.</title>
        <authorList>
            <person name="Zou Y."/>
            <person name="Xue W."/>
            <person name="Luo G."/>
        </authorList>
    </citation>
    <scope>NUCLEOTIDE SEQUENCE [LARGE SCALE GENOMIC DNA]</scope>
    <source>
        <strain evidence="6 7">AM23-3</strain>
    </source>
</reference>
<evidence type="ECO:0000313" key="6">
    <source>
        <dbReference type="EMBL" id="RHF85390.1"/>
    </source>
</evidence>
<dbReference type="Gene3D" id="1.10.10.10">
    <property type="entry name" value="Winged helix-like DNA-binding domain superfamily/Winged helix DNA-binding domain"/>
    <property type="match status" value="1"/>
</dbReference>
<sequence>MKLGESKEDYLEAMYILKRQKGYVRNFLLCNYLNYSKASVSVVIRGLVAEGYVIKDEHGYVELTAEGKKIAKKVYARHLLLKEFLELIGVSPETANHDACRMEHTISEESFQKIQELVKKIKKENASNEQMQLTN</sequence>